<dbReference type="AlphaFoldDB" id="A0A7X5R3V9"/>
<comment type="caution">
    <text evidence="2">The sequence shown here is derived from an EMBL/GenBank/DDBJ whole genome shotgun (WGS) entry which is preliminary data.</text>
</comment>
<dbReference type="SUPFAM" id="SSF56784">
    <property type="entry name" value="HAD-like"/>
    <property type="match status" value="1"/>
</dbReference>
<dbReference type="RefSeq" id="WP_167151970.1">
    <property type="nucleotide sequence ID" value="NZ_JAAMOX010000003.1"/>
</dbReference>
<proteinExistence type="inferred from homology"/>
<dbReference type="EMBL" id="JAAMOX010000003">
    <property type="protein sequence ID" value="NIH55077.1"/>
    <property type="molecule type" value="Genomic_DNA"/>
</dbReference>
<sequence>MTDILLPSWNDTATKRRILDFLAQVTTGPDAVPVEQRIAVFDNDGTLWTEKPMPTQLHFIIMQWAEAARRDPSLAEEQPYKAVVSGDYSWLGKAVEKHYEGDDDDLHVLVKAIVASTAGVDVGAYAKAVATFYREQQHPVLKRPYRDTVYRPMVELLRALESHDFTCFIVSGGDRDFMRPMTTEYYGIPPERVIGSAVGLTWSDDGQHTGVRYGNSFSFMDDGPEKPVRIWSRIGRAPIFAAGNSNGDVAMLRYATSGPLGLGIVVRHDDSSDRGDVAYTSGAEEVIAAAATHNWVSVSVKDDWNEVFRGNASAFSDD</sequence>
<gene>
    <name evidence="2" type="ORF">FHX76_002992</name>
</gene>
<keyword evidence="3" id="KW-1185">Reference proteome</keyword>
<comment type="similarity">
    <text evidence="1">Belongs to the HAD-like hydrolase superfamily. SerB family.</text>
</comment>
<dbReference type="InterPro" id="IPR050582">
    <property type="entry name" value="HAD-like_SerB"/>
</dbReference>
<dbReference type="Pfam" id="PF12710">
    <property type="entry name" value="HAD"/>
    <property type="match status" value="1"/>
</dbReference>
<evidence type="ECO:0000256" key="1">
    <source>
        <dbReference type="ARBA" id="ARBA00009184"/>
    </source>
</evidence>
<accession>A0A7X5R3V9</accession>
<name>A0A7X5R3V9_9MICO</name>
<dbReference type="InterPro" id="IPR023214">
    <property type="entry name" value="HAD_sf"/>
</dbReference>
<dbReference type="Proteomes" id="UP000541033">
    <property type="component" value="Unassembled WGS sequence"/>
</dbReference>
<organism evidence="2 3">
    <name type="scientific">Lysinibacter cavernae</name>
    <dbReference type="NCBI Taxonomy" id="1640652"/>
    <lineage>
        <taxon>Bacteria</taxon>
        <taxon>Bacillati</taxon>
        <taxon>Actinomycetota</taxon>
        <taxon>Actinomycetes</taxon>
        <taxon>Micrococcales</taxon>
        <taxon>Microbacteriaceae</taxon>
        <taxon>Lysinibacter</taxon>
    </lineage>
</organism>
<dbReference type="InterPro" id="IPR036412">
    <property type="entry name" value="HAD-like_sf"/>
</dbReference>
<dbReference type="PANTHER" id="PTHR43344">
    <property type="entry name" value="PHOSPHOSERINE PHOSPHATASE"/>
    <property type="match status" value="1"/>
</dbReference>
<protein>
    <submittedName>
        <fullName evidence="2">Phosphoserine phosphatase</fullName>
    </submittedName>
</protein>
<reference evidence="2 3" key="1">
    <citation type="submission" date="2020-02" db="EMBL/GenBank/DDBJ databases">
        <title>Sequencing the genomes of 1000 actinobacteria strains.</title>
        <authorList>
            <person name="Klenk H.-P."/>
        </authorList>
    </citation>
    <scope>NUCLEOTIDE SEQUENCE [LARGE SCALE GENOMIC DNA]</scope>
    <source>
        <strain evidence="2 3">DSM 27960</strain>
    </source>
</reference>
<evidence type="ECO:0000313" key="3">
    <source>
        <dbReference type="Proteomes" id="UP000541033"/>
    </source>
</evidence>
<evidence type="ECO:0000313" key="2">
    <source>
        <dbReference type="EMBL" id="NIH55077.1"/>
    </source>
</evidence>
<dbReference type="Gene3D" id="3.40.50.1000">
    <property type="entry name" value="HAD superfamily/HAD-like"/>
    <property type="match status" value="1"/>
</dbReference>